<evidence type="ECO:0000256" key="4">
    <source>
        <dbReference type="SAM" id="MobiDB-lite"/>
    </source>
</evidence>
<evidence type="ECO:0000256" key="1">
    <source>
        <dbReference type="ARBA" id="ARBA00005485"/>
    </source>
</evidence>
<dbReference type="PANTHER" id="PTHR32054">
    <property type="entry name" value="HEAVY CHAIN, PUTATIVE, EXPRESSED-RELATED-RELATED"/>
    <property type="match status" value="1"/>
</dbReference>
<dbReference type="GO" id="GO:0009903">
    <property type="term" value="P:chloroplast avoidance movement"/>
    <property type="evidence" value="ECO:0007669"/>
    <property type="project" value="TreeGrafter"/>
</dbReference>
<evidence type="ECO:0000256" key="3">
    <source>
        <dbReference type="SAM" id="Coils"/>
    </source>
</evidence>
<dbReference type="GO" id="GO:0009904">
    <property type="term" value="P:chloroplast accumulation movement"/>
    <property type="evidence" value="ECO:0007669"/>
    <property type="project" value="TreeGrafter"/>
</dbReference>
<dbReference type="AlphaFoldDB" id="A0A5D2ND28"/>
<feature type="coiled-coil region" evidence="3">
    <location>
        <begin position="246"/>
        <end position="398"/>
    </location>
</feature>
<feature type="compositionally biased region" description="Polar residues" evidence="4">
    <location>
        <begin position="519"/>
        <end position="536"/>
    </location>
</feature>
<name>A0A5D2ND28_GOSTO</name>
<dbReference type="InterPro" id="IPR008545">
    <property type="entry name" value="Web"/>
</dbReference>
<dbReference type="GO" id="GO:0005829">
    <property type="term" value="C:cytosol"/>
    <property type="evidence" value="ECO:0007669"/>
    <property type="project" value="TreeGrafter"/>
</dbReference>
<feature type="coiled-coil region" evidence="3">
    <location>
        <begin position="127"/>
        <end position="215"/>
    </location>
</feature>
<comment type="similarity">
    <text evidence="1">Belongs to the WEB family.</text>
</comment>
<accession>A0A5D2ND28</accession>
<gene>
    <name evidence="5" type="ORF">ES332_A11G188600v1</name>
</gene>
<proteinExistence type="inferred from homology"/>
<dbReference type="Proteomes" id="UP000322667">
    <property type="component" value="Chromosome A11"/>
</dbReference>
<keyword evidence="2 3" id="KW-0175">Coiled coil</keyword>
<keyword evidence="6" id="KW-1185">Reference proteome</keyword>
<feature type="region of interest" description="Disordered" evidence="4">
    <location>
        <begin position="519"/>
        <end position="542"/>
    </location>
</feature>
<evidence type="ECO:0000256" key="2">
    <source>
        <dbReference type="ARBA" id="ARBA00023054"/>
    </source>
</evidence>
<evidence type="ECO:0000313" key="6">
    <source>
        <dbReference type="Proteomes" id="UP000322667"/>
    </source>
</evidence>
<evidence type="ECO:0000313" key="5">
    <source>
        <dbReference type="EMBL" id="TYI01253.1"/>
    </source>
</evidence>
<dbReference type="Pfam" id="PF05701">
    <property type="entry name" value="WEMBL"/>
    <property type="match status" value="1"/>
</dbReference>
<dbReference type="PANTHER" id="PTHR32054:SF2">
    <property type="entry name" value="PROTEIN PLASTID MOVEMENT IMPAIRED 2"/>
    <property type="match status" value="1"/>
</dbReference>
<evidence type="ECO:0008006" key="7">
    <source>
        <dbReference type="Google" id="ProtNLM"/>
    </source>
</evidence>
<organism evidence="5 6">
    <name type="scientific">Gossypium tomentosum</name>
    <name type="common">Hawaiian cotton</name>
    <name type="synonym">Gossypium sandvicense</name>
    <dbReference type="NCBI Taxonomy" id="34277"/>
    <lineage>
        <taxon>Eukaryota</taxon>
        <taxon>Viridiplantae</taxon>
        <taxon>Streptophyta</taxon>
        <taxon>Embryophyta</taxon>
        <taxon>Tracheophyta</taxon>
        <taxon>Spermatophyta</taxon>
        <taxon>Magnoliopsida</taxon>
        <taxon>eudicotyledons</taxon>
        <taxon>Gunneridae</taxon>
        <taxon>Pentapetalae</taxon>
        <taxon>rosids</taxon>
        <taxon>malvids</taxon>
        <taxon>Malvales</taxon>
        <taxon>Malvaceae</taxon>
        <taxon>Malvoideae</taxon>
        <taxon>Gossypium</taxon>
    </lineage>
</organism>
<sequence length="582" mass="65698">MEKRRVGSSKVAVNMYEEMILDGNSSWKKPQSQEAFPEKPLSKARELHIARRDMSRFKESRRIAESETFKAESELSSAKKTVKDLASMIEESNFKAKERIKDVESLKKKGKLDVKASVFRSVESYQCVEVMEELEMVKHELSELKLAMASVMADKERAVKEFEDSSKKLLSNSKHIEELRKEIEVANEEHVLVELARMEASKEAADIEAQKEKEVGELSCRMAGTKKKMEDMINEIDQTGELEQRLNVTLSDINVLQDELKQVKDQPPSLESTNKVLQAAKNELASIREEGFRYMSSNGSEEKTDLRVKSLNSKLLRAKSKLEAATAAEEKANSIVANLSLSLEQLRLEAEASMKEKALIAEEAASIAEEIRKTESKIDSTEEKLQAAVGELEAVKSAETSALEKLRSLIQTTMQSRASASDRNSTITISKFEYEYLTGRAVGAEEIADKKVAAAQAWIEALKASEREIMIKNKMAQSDLKEMRVEEEEEEYRTQRSLSAKKMIEKELRNWQLVEQTKQSSFNRRSMKSNGNSTPLGKSKFRRSLSPAIRVSGLTPFSNKKKNKVMPNLAKLFTGKKVDKDA</sequence>
<reference evidence="5 6" key="1">
    <citation type="submission" date="2019-07" db="EMBL/GenBank/DDBJ databases">
        <title>WGS assembly of Gossypium tomentosum.</title>
        <authorList>
            <person name="Chen Z.J."/>
            <person name="Sreedasyam A."/>
            <person name="Ando A."/>
            <person name="Song Q."/>
            <person name="De L."/>
            <person name="Hulse-Kemp A."/>
            <person name="Ding M."/>
            <person name="Ye W."/>
            <person name="Kirkbride R."/>
            <person name="Jenkins J."/>
            <person name="Plott C."/>
            <person name="Lovell J."/>
            <person name="Lin Y.-M."/>
            <person name="Vaughn R."/>
            <person name="Liu B."/>
            <person name="Li W."/>
            <person name="Simpson S."/>
            <person name="Scheffler B."/>
            <person name="Saski C."/>
            <person name="Grover C."/>
            <person name="Hu G."/>
            <person name="Conover J."/>
            <person name="Carlson J."/>
            <person name="Shu S."/>
            <person name="Boston L."/>
            <person name="Williams M."/>
            <person name="Peterson D."/>
            <person name="Mcgee K."/>
            <person name="Jones D."/>
            <person name="Wendel J."/>
            <person name="Stelly D."/>
            <person name="Grimwood J."/>
            <person name="Schmutz J."/>
        </authorList>
    </citation>
    <scope>NUCLEOTIDE SEQUENCE [LARGE SCALE GENOMIC DNA]</scope>
    <source>
        <strain evidence="5">7179.01</strain>
    </source>
</reference>
<dbReference type="EMBL" id="CM017620">
    <property type="protein sequence ID" value="TYI01253.1"/>
    <property type="molecule type" value="Genomic_DNA"/>
</dbReference>
<protein>
    <recommendedName>
        <fullName evidence="7">Protein PLASTID MOVEMENT IMPAIRED 2</fullName>
    </recommendedName>
</protein>